<evidence type="ECO:0000259" key="8">
    <source>
        <dbReference type="PROSITE" id="PS50157"/>
    </source>
</evidence>
<dbReference type="Gene3D" id="3.30.160.60">
    <property type="entry name" value="Classic Zinc Finger"/>
    <property type="match status" value="1"/>
</dbReference>
<keyword evidence="1" id="KW-0479">Metal-binding</keyword>
<dbReference type="SMART" id="SM00355">
    <property type="entry name" value="ZnF_C2H2"/>
    <property type="match status" value="4"/>
</dbReference>
<keyword evidence="10" id="KW-1185">Reference proteome</keyword>
<dbReference type="GO" id="GO:0008270">
    <property type="term" value="F:zinc ion binding"/>
    <property type="evidence" value="ECO:0007669"/>
    <property type="project" value="UniProtKB-KW"/>
</dbReference>
<proteinExistence type="predicted"/>
<dbReference type="SUPFAM" id="SSF57667">
    <property type="entry name" value="beta-beta-alpha zinc fingers"/>
    <property type="match status" value="1"/>
</dbReference>
<evidence type="ECO:0000256" key="4">
    <source>
        <dbReference type="ARBA" id="ARBA00022833"/>
    </source>
</evidence>
<comment type="caution">
    <text evidence="9">The sequence shown here is derived from an EMBL/GenBank/DDBJ whole genome shotgun (WGS) entry which is preliminary data.</text>
</comment>
<feature type="chain" id="PRO_5035225785" description="C2H2-type domain-containing protein" evidence="7">
    <location>
        <begin position="21"/>
        <end position="643"/>
    </location>
</feature>
<protein>
    <recommendedName>
        <fullName evidence="8">C2H2-type domain-containing protein</fullName>
    </recommendedName>
</protein>
<dbReference type="PANTHER" id="PTHR19818:SF139">
    <property type="entry name" value="PAIR-RULE PROTEIN ODD-PAIRED"/>
    <property type="match status" value="1"/>
</dbReference>
<reference evidence="9" key="1">
    <citation type="submission" date="2021-09" db="EMBL/GenBank/DDBJ databases">
        <authorList>
            <consortium name="Pathogen Informatics"/>
        </authorList>
    </citation>
    <scope>NUCLEOTIDE SEQUENCE</scope>
</reference>
<feature type="signal peptide" evidence="7">
    <location>
        <begin position="1"/>
        <end position="20"/>
    </location>
</feature>
<feature type="compositionally biased region" description="Basic and acidic residues" evidence="6">
    <location>
        <begin position="422"/>
        <end position="435"/>
    </location>
</feature>
<dbReference type="EMBL" id="CAKAEH010000222">
    <property type="protein sequence ID" value="CAG9530284.1"/>
    <property type="molecule type" value="Genomic_DNA"/>
</dbReference>
<evidence type="ECO:0000256" key="2">
    <source>
        <dbReference type="ARBA" id="ARBA00022737"/>
    </source>
</evidence>
<keyword evidence="2" id="KW-0677">Repeat</keyword>
<evidence type="ECO:0000256" key="6">
    <source>
        <dbReference type="SAM" id="MobiDB-lite"/>
    </source>
</evidence>
<evidence type="ECO:0000256" key="7">
    <source>
        <dbReference type="SAM" id="SignalP"/>
    </source>
</evidence>
<accession>A0A8J2LWI5</accession>
<evidence type="ECO:0000313" key="9">
    <source>
        <dbReference type="EMBL" id="CAG9530284.1"/>
    </source>
</evidence>
<keyword evidence="7" id="KW-0732">Signal</keyword>
<evidence type="ECO:0000313" key="10">
    <source>
        <dbReference type="Proteomes" id="UP000746747"/>
    </source>
</evidence>
<evidence type="ECO:0000256" key="3">
    <source>
        <dbReference type="ARBA" id="ARBA00022771"/>
    </source>
</evidence>
<dbReference type="OrthoDB" id="8685330at2759"/>
<organism evidence="9 10">
    <name type="scientific">Cercopithifilaria johnstoni</name>
    <dbReference type="NCBI Taxonomy" id="2874296"/>
    <lineage>
        <taxon>Eukaryota</taxon>
        <taxon>Metazoa</taxon>
        <taxon>Ecdysozoa</taxon>
        <taxon>Nematoda</taxon>
        <taxon>Chromadorea</taxon>
        <taxon>Rhabditida</taxon>
        <taxon>Spirurina</taxon>
        <taxon>Spiruromorpha</taxon>
        <taxon>Filarioidea</taxon>
        <taxon>Onchocercidae</taxon>
        <taxon>Cercopithifilaria</taxon>
    </lineage>
</organism>
<dbReference type="InterPro" id="IPR013087">
    <property type="entry name" value="Znf_C2H2_type"/>
</dbReference>
<dbReference type="GO" id="GO:0045944">
    <property type="term" value="P:positive regulation of transcription by RNA polymerase II"/>
    <property type="evidence" value="ECO:0007669"/>
    <property type="project" value="UniProtKB-ARBA"/>
</dbReference>
<feature type="region of interest" description="Disordered" evidence="6">
    <location>
        <begin position="422"/>
        <end position="442"/>
    </location>
</feature>
<dbReference type="InterPro" id="IPR050329">
    <property type="entry name" value="GLI_C2H2-zinc-finger"/>
</dbReference>
<evidence type="ECO:0000256" key="5">
    <source>
        <dbReference type="PROSITE-ProRule" id="PRU00042"/>
    </source>
</evidence>
<gene>
    <name evidence="9" type="ORF">CJOHNSTONI_LOCUS797</name>
</gene>
<dbReference type="Pfam" id="PF00096">
    <property type="entry name" value="zf-C2H2"/>
    <property type="match status" value="1"/>
</dbReference>
<dbReference type="GO" id="GO:0000978">
    <property type="term" value="F:RNA polymerase II cis-regulatory region sequence-specific DNA binding"/>
    <property type="evidence" value="ECO:0007669"/>
    <property type="project" value="TreeGrafter"/>
</dbReference>
<dbReference type="PANTHER" id="PTHR19818">
    <property type="entry name" value="ZINC FINGER PROTEIN ZIC AND GLI"/>
    <property type="match status" value="1"/>
</dbReference>
<dbReference type="GO" id="GO:0005634">
    <property type="term" value="C:nucleus"/>
    <property type="evidence" value="ECO:0007669"/>
    <property type="project" value="UniProtKB-ARBA"/>
</dbReference>
<dbReference type="InterPro" id="IPR036236">
    <property type="entry name" value="Znf_C2H2_sf"/>
</dbReference>
<keyword evidence="4" id="KW-0862">Zinc</keyword>
<dbReference type="AlphaFoldDB" id="A0A8J2LWI5"/>
<dbReference type="PROSITE" id="PS50157">
    <property type="entry name" value="ZINC_FINGER_C2H2_2"/>
    <property type="match status" value="1"/>
</dbReference>
<name>A0A8J2LWI5_9BILA</name>
<feature type="domain" description="C2H2-type" evidence="8">
    <location>
        <begin position="142"/>
        <end position="167"/>
    </location>
</feature>
<dbReference type="Proteomes" id="UP000746747">
    <property type="component" value="Unassembled WGS sequence"/>
</dbReference>
<dbReference type="GO" id="GO:0000981">
    <property type="term" value="F:DNA-binding transcription factor activity, RNA polymerase II-specific"/>
    <property type="evidence" value="ECO:0007669"/>
    <property type="project" value="TreeGrafter"/>
</dbReference>
<sequence length="643" mass="73920">MAHIISFSFLLFIVLSSVISAPTKNFTAFNPIDDGIPKTYHYPSYSQEENAAANFYQLPVFSADVSNQFAVLQPNNCDNVEFSKSNDIFYISDLTPLQSHTISANKDVESYKFSQPGCSMINTQNVNEHMKHISKHNEQNAYQCDWPHCGKSFSNSKDLSKHSEEHSLKLQCKDCDALFTHPRSLIRHKNRTCPFDCRRGYKCLFPEYAAGMMRNVEDSTKNRSPDCEKEFESLSDYCAHYITHRPQCRNCGKYLKTLKALEYHVKNSCKRCPTTKRSPKFGHASFDAGNDDSSGQSSVVQHNQSYIGHHSANLDIFDNFNLALSDTDIEMCNREWENSDKRGYKCLFPEYATGMMENMEETTTNRNPDCEENFESLSDYCAHYLTIRSQCKECGKHLKTLKTLKYRVRNFCKRCRQANKDSKFGHASSDTRDDGSGPSSVIQQYQLSSGDLSANYDIRQLRFGSISCTNFDIFDFALSDADIGMYNREWENNGLREENSMFEHASFDTRKDDSSGQSSVIQQDQSYSEDLSANFDIFDNFDLAQSDADSQTTPCYPFLFGVLVYLKNSFSNFDIFDSFDLALSDADIEMYNREWENNFDIFDIFDLALSNEDIEMYNHEWENNGELQRICKKLFSDFAPHLP</sequence>
<evidence type="ECO:0000256" key="1">
    <source>
        <dbReference type="ARBA" id="ARBA00022723"/>
    </source>
</evidence>
<keyword evidence="3 5" id="KW-0863">Zinc-finger</keyword>
<dbReference type="PROSITE" id="PS00028">
    <property type="entry name" value="ZINC_FINGER_C2H2_1"/>
    <property type="match status" value="1"/>
</dbReference>